<dbReference type="EMBL" id="KQ086163">
    <property type="protein sequence ID" value="KLO07058.1"/>
    <property type="molecule type" value="Genomic_DNA"/>
</dbReference>
<gene>
    <name evidence="2" type="ORF">SCHPADRAFT_1001924</name>
</gene>
<proteinExistence type="predicted"/>
<reference evidence="2 3" key="1">
    <citation type="submission" date="2015-04" db="EMBL/GenBank/DDBJ databases">
        <title>Complete genome sequence of Schizopora paradoxa KUC8140, a cosmopolitan wood degrader in East Asia.</title>
        <authorList>
            <consortium name="DOE Joint Genome Institute"/>
            <person name="Min B."/>
            <person name="Park H."/>
            <person name="Jang Y."/>
            <person name="Kim J.-J."/>
            <person name="Kim K.H."/>
            <person name="Pangilinan J."/>
            <person name="Lipzen A."/>
            <person name="Riley R."/>
            <person name="Grigoriev I.V."/>
            <person name="Spatafora J.W."/>
            <person name="Choi I.-G."/>
        </authorList>
    </citation>
    <scope>NUCLEOTIDE SEQUENCE [LARGE SCALE GENOMIC DNA]</scope>
    <source>
        <strain evidence="2 3">KUC8140</strain>
    </source>
</reference>
<evidence type="ECO:0000313" key="3">
    <source>
        <dbReference type="Proteomes" id="UP000053477"/>
    </source>
</evidence>
<feature type="region of interest" description="Disordered" evidence="1">
    <location>
        <begin position="18"/>
        <end position="42"/>
    </location>
</feature>
<evidence type="ECO:0000313" key="2">
    <source>
        <dbReference type="EMBL" id="KLO07058.1"/>
    </source>
</evidence>
<accession>A0A0H2RC56</accession>
<organism evidence="2 3">
    <name type="scientific">Schizopora paradoxa</name>
    <dbReference type="NCBI Taxonomy" id="27342"/>
    <lineage>
        <taxon>Eukaryota</taxon>
        <taxon>Fungi</taxon>
        <taxon>Dikarya</taxon>
        <taxon>Basidiomycota</taxon>
        <taxon>Agaricomycotina</taxon>
        <taxon>Agaricomycetes</taxon>
        <taxon>Hymenochaetales</taxon>
        <taxon>Schizoporaceae</taxon>
        <taxon>Schizopora</taxon>
    </lineage>
</organism>
<dbReference type="Proteomes" id="UP000053477">
    <property type="component" value="Unassembled WGS sequence"/>
</dbReference>
<protein>
    <submittedName>
        <fullName evidence="2">Uncharacterized protein</fullName>
    </submittedName>
</protein>
<name>A0A0H2RC56_9AGAM</name>
<sequence>MTRTDERIEALLSLLGPNLGEATSSKSSNSKHKPPTLSDGSIVNGITNLSFRKKEAADHEGLKSDFNSTSTTEAELIDSSQPLHYPFTTTFNSKNSDDNAHYFGVPHDDRTMQEPKCEPRFGSSSLIPHIVAQGIFDVLRDEMLRLSGEHYLLGGPLENGGTLRESKQIQAILLNCSLVQRSWFVEARRAAGSFFSKSAHRLPHSFQTPFFGDWTREVHLDFTTVPPLLATELLNLFEYTPNVKSLVLDFRISFCNMHNPSGVAYMISDRISRRLRLLEEISYNFHEIMPDEAVDSFLAFPNGAPRLRALRISGLRVKLASDPQHLCTYPLPTNFAALEMIHLQLSTADYLEMGDGLRSISYRRGATGIKKFIPRALSCVMQSPVAKWMESELDVAVLSTIHRLRVAYDVQDEPDPVSPQSENGIRRLFEACRSLNTLQLLYHITSHNSITDVNSPLHTFGSLSPTVEDIHIKLSIHMPMKSVAEAHGLADRAMVFALMLLESRKSKLRCLAVDIVLPLWEKSMGKLLKVQMPHSEAWCARNAVSFSGDTLNDKLALW</sequence>
<keyword evidence="3" id="KW-1185">Reference proteome</keyword>
<evidence type="ECO:0000256" key="1">
    <source>
        <dbReference type="SAM" id="MobiDB-lite"/>
    </source>
</evidence>
<dbReference type="AlphaFoldDB" id="A0A0H2RC56"/>
<dbReference type="InParanoid" id="A0A0H2RC56"/>